<dbReference type="Proteomes" id="UP000198412">
    <property type="component" value="Unassembled WGS sequence"/>
</dbReference>
<dbReference type="NCBIfam" id="TIGR04131">
    <property type="entry name" value="Bac_Flav_CTERM"/>
    <property type="match status" value="1"/>
</dbReference>
<feature type="domain" description="HYR" evidence="4">
    <location>
        <begin position="2386"/>
        <end position="2468"/>
    </location>
</feature>
<proteinExistence type="predicted"/>
<evidence type="ECO:0000313" key="5">
    <source>
        <dbReference type="EMBL" id="SNR78363.1"/>
    </source>
</evidence>
<organism evidence="5 6">
    <name type="scientific">Lutibacter flavus</name>
    <dbReference type="NCBI Taxonomy" id="691689"/>
    <lineage>
        <taxon>Bacteria</taxon>
        <taxon>Pseudomonadati</taxon>
        <taxon>Bacteroidota</taxon>
        <taxon>Flavobacteriia</taxon>
        <taxon>Flavobacteriales</taxon>
        <taxon>Flavobacteriaceae</taxon>
        <taxon>Lutibacter</taxon>
    </lineage>
</organism>
<feature type="chain" id="PRO_5012444149" evidence="3">
    <location>
        <begin position="20"/>
        <end position="2688"/>
    </location>
</feature>
<dbReference type="Pfam" id="PF02412">
    <property type="entry name" value="TSP_3"/>
    <property type="match status" value="1"/>
</dbReference>
<dbReference type="InterPro" id="IPR003367">
    <property type="entry name" value="Thrombospondin_3-like_rpt"/>
</dbReference>
<dbReference type="InterPro" id="IPR013783">
    <property type="entry name" value="Ig-like_fold"/>
</dbReference>
<evidence type="ECO:0000256" key="1">
    <source>
        <dbReference type="ARBA" id="ARBA00022729"/>
    </source>
</evidence>
<dbReference type="InterPro" id="IPR028974">
    <property type="entry name" value="TSP_type-3_rpt"/>
</dbReference>
<evidence type="ECO:0000256" key="2">
    <source>
        <dbReference type="ARBA" id="ARBA00022737"/>
    </source>
</evidence>
<dbReference type="OrthoDB" id="599464at2"/>
<dbReference type="Pfam" id="PF02494">
    <property type="entry name" value="HYR"/>
    <property type="match status" value="1"/>
</dbReference>
<dbReference type="InterPro" id="IPR003410">
    <property type="entry name" value="HYR_dom"/>
</dbReference>
<dbReference type="GO" id="GO:0007155">
    <property type="term" value="P:cell adhesion"/>
    <property type="evidence" value="ECO:0007669"/>
    <property type="project" value="InterPro"/>
</dbReference>
<dbReference type="SUPFAM" id="SSF103647">
    <property type="entry name" value="TSP type-3 repeat"/>
    <property type="match status" value="1"/>
</dbReference>
<protein>
    <submittedName>
        <fullName evidence="5">Gliding motility-associated C-terminal domain-containing protein</fullName>
    </submittedName>
</protein>
<keyword evidence="1 3" id="KW-0732">Signal</keyword>
<dbReference type="GO" id="GO:0005509">
    <property type="term" value="F:calcium ion binding"/>
    <property type="evidence" value="ECO:0007669"/>
    <property type="project" value="InterPro"/>
</dbReference>
<feature type="domain" description="HYR" evidence="4">
    <location>
        <begin position="534"/>
        <end position="621"/>
    </location>
</feature>
<evidence type="ECO:0000256" key="3">
    <source>
        <dbReference type="SAM" id="SignalP"/>
    </source>
</evidence>
<dbReference type="EMBL" id="FZNX01000006">
    <property type="protein sequence ID" value="SNR78363.1"/>
    <property type="molecule type" value="Genomic_DNA"/>
</dbReference>
<keyword evidence="2" id="KW-0677">Repeat</keyword>
<dbReference type="PROSITE" id="PS50825">
    <property type="entry name" value="HYR"/>
    <property type="match status" value="3"/>
</dbReference>
<feature type="domain" description="HYR" evidence="4">
    <location>
        <begin position="236"/>
        <end position="322"/>
    </location>
</feature>
<dbReference type="PANTHER" id="PTHR24273:SF32">
    <property type="entry name" value="HYALIN"/>
    <property type="match status" value="1"/>
</dbReference>
<evidence type="ECO:0000313" key="6">
    <source>
        <dbReference type="Proteomes" id="UP000198412"/>
    </source>
</evidence>
<dbReference type="Gene3D" id="2.60.40.10">
    <property type="entry name" value="Immunoglobulins"/>
    <property type="match status" value="1"/>
</dbReference>
<reference evidence="6" key="1">
    <citation type="submission" date="2017-06" db="EMBL/GenBank/DDBJ databases">
        <authorList>
            <person name="Varghese N."/>
            <person name="Submissions S."/>
        </authorList>
    </citation>
    <scope>NUCLEOTIDE SEQUENCE [LARGE SCALE GENOMIC DNA]</scope>
    <source>
        <strain evidence="6">DSM 27993</strain>
    </source>
</reference>
<feature type="signal peptide" evidence="3">
    <location>
        <begin position="1"/>
        <end position="19"/>
    </location>
</feature>
<evidence type="ECO:0000259" key="4">
    <source>
        <dbReference type="PROSITE" id="PS50825"/>
    </source>
</evidence>
<sequence>MKKITLFVALIIFSLIGHAQTVLAPGDIAFIGSNTDSGSTTNDNATFVLLKDIDAATTIIFTDRGWNDTSGFTNVAGDGEFTWTSGIPRSAGDIITIDLSSGVLSNSGVYSISGDQLFAIQGSIASPTFIAGLHFNIEPGTGDSNWDNVSDNNDESHLPNTLTTGDTAVRLVGNPSGLEEDNFQFSCAIAGSNPISGTPAQIRAILHNASNWNTNTSSGYNPPAEAGCSITVIVGSDTTDPVITCAPTPGPITAGNSGTATIPNLVTGTTATDDISAPGAIIITQSPAAGTIVSSGVHTVILTATDEAGNTDTCAINVTVNEPASTTLSAGDIAFVGFNLDGTDSFAFILLKDIIAGTHIRFTDCGITNPNTISCAGTGEGTATWYSSSAGTAGDVITLPGSFITGSTLASIGDQIFAYQGTSSTPTFIAGIHSNIESGTNDADWDGQNTTNDESALPNQLINGVNAIRLHNSEVEVDNWQFDCSLVPGGAPLTGTPANIAATINNLAYWIHNDTTEYSPTYNSGCSFSVVISGDTTSPVISDCGPTPADITADTSGNTSVPDLTTAVIATDDVTTIPNLTIIQSPSAGTTITAGVTTVTLYVSDEAGNTATCTIDLTVNNIVATTLVAGDIAFIGINQDGDDSFAFVLLKNILAGTNITFTDCGVTDPNTISCNGVSDSSYTWFSATDQSAGTVIELQGNSIGVSFSNLGDQLFAYQGSSASPTFIAGIHTSAITGTSDGNWDGSNSDGNTSALPDQLTNGTNAVRLHNTETEVDNWQFDCSLVPGGAPISGTPVELAAIFNDIQYWIFNDTTPYNPAAYSSCSLIVSSFEAPNDFCLNAGVQTSLSGGTPSGGVYSGPGVTDDGNGTTYSFDPAAAGLGVHTLTYTNGTPLTDNIEVFALPVAAFTALPDLCLDAGVQTGLGSGTPTGGIYSGSGVTDDGNGTTYSFDPAAAGVGVHAITYNFTDGNGCSGSANDNVEVFGLPTLTFTSPADLCVDAGVQTSLGGATPSGGVYSGPGVTDDGNGTTYSFDPAAAGVGVHAITYNFTDGNGCSNSASDSLEVFALPTVTFTALPDLCLDAGVQAGLGGATPTGGVYSGPGVTDDGNGTTYSFDPAAAGVGVHTITYSFTDTNGCSNSASDDVEVFTLPVVTFTALADLCLDAGVQAGLGGGTSTGGVYSGPGVTDDGNGTTYSFDPAAAGVGTHTITYTFTNTNGCSGSESDNVEVFGLPTVTFTAPSDLCVDAGVQAGLGGATASGGVYSGPGVTDDGNGTTYSFDPATTGVGTHTLTYTFTDVNGCSNSTSDDIEVFALPTVTFTAPADLCIDAGVQTGLGGGTPMGGVYSGPGVTDDGNGMTYSFDPAAAGVGVHTITYNFIDGNGCSNSASDGVEVFALPVVTFTAPPDLCIDAGVQAGMGGGTSTGGVYSGPGVTNDGNGMTYSFDPAAAGVGVHTITYNFTDGNGCSNSASDGVEVFSLPTVTFIAPSDLCIDAGVQAGLSGGTSTGGVYSGSGVTDDGNGMTYSFDPAAAGVGIHTITYDFTDGNGCSNSASDDIEVFVLPTVTFTAPADLCIDAGVQTGLGGGTPMGGVYSGPGVTDDGNGMTYSFDSAAAGVGTHMLTYTFTDTNGCTASVSDNIEVFALPTVTFTAPANLCIDAGVQVGLGSGTPIEGTVTGDMGVYSGPGVTDDGNGMTYSFDPATAGVGIHTITYTYTGGNTCISSATDNLEVFALPVVAFTAPSDLCVDAGVQAGLGGGTPIEGTIAEDMGVYSGSGITDDGNGMTYSFDPAAAGVGTHTITYTYTDGNTCISSASDNLEVFALPVVTFTAPASPYCPNTISTDLGGGSPAGGVYSGPGVTDDGNGLTYTFDSSISGEGIITITYTFTNTNGCTSSVSEDVTVEDNIPPTVVTQNSTVYLNENGQATLSASAVNNGSSDSCEIASITVFPNTFTCADFGENTVTLTVTDVNGNVASEDAIVSVKDNIPPTAVCKNLTLELDENGEVKIAPKDIDNGSTDNCIALALGFKINNTQYFTEQTLDCSFIGENQIELIVRDGGGNKSSCFATVTVLETAAPNVLVQNITIELDEDGAASIVVADIDNGSFDNCEIETLAIDITDFDCTNVGENAVSLTVTDVNGNSASADAIVTVEDNNTPTVITQNISVELDADGNATITPEEIDNGSTDNCEIASLALDITTFDCANIGENTVSLTVIDVNGNSTSENAVVTVEDNLAPTVITQNITVQLDADGNATISVDAINYGSFDNCEIESLVLDTTTFDCTNIGENNVILTVTDVNGNSASADAIVTVEDNSAPTVIAQNITVELDADGVANIVFADIDNGSLDNCGIDVMSINVSSFDCSSVGENIVTLSATDIHGNSANTSATVTIVDTVMPITSCVAPFSLALDDTGSATISVDDINNGSSDNCEIASIEIDKDSFDCNDVGDNLVTLTVTDTNGNSDTCTTTITIEDSTDPLVITQNISVELDSNGNATIAAQDIDDGSFDACGIASMSLDITTFNCPTLDDHTVTLTVTDNAGNSTSEMALVTFTSDDLDNDLIADACDNDLDGDGVDNSIDNCPTVSNSNQADLDRNGIGDICDEGELEIPRGFSPNGDGTNDEFIIAGLHKHPNNSIQIYNRYGNMVYESNAYQNYWDGIGNKKERRLPAAPYFYVLSINGGSKIVKGWVYINY</sequence>
<dbReference type="PANTHER" id="PTHR24273">
    <property type="entry name" value="FI04643P-RELATED"/>
    <property type="match status" value="1"/>
</dbReference>
<accession>A0A238Z6D1</accession>
<name>A0A238Z6D1_9FLAO</name>
<dbReference type="InterPro" id="IPR026341">
    <property type="entry name" value="T9SS_type_B"/>
</dbReference>
<dbReference type="RefSeq" id="WP_089379329.1">
    <property type="nucleotide sequence ID" value="NZ_FZNX01000006.1"/>
</dbReference>
<dbReference type="Pfam" id="PF13585">
    <property type="entry name" value="CHU_C"/>
    <property type="match status" value="1"/>
</dbReference>
<keyword evidence="6" id="KW-1185">Reference proteome</keyword>
<gene>
    <name evidence="5" type="ORF">SAMN04488111_3061</name>
</gene>